<feature type="region of interest" description="Disordered" evidence="1">
    <location>
        <begin position="131"/>
        <end position="196"/>
    </location>
</feature>
<dbReference type="Proteomes" id="UP000694542">
    <property type="component" value="Chromosome 10"/>
</dbReference>
<accession>A0A8C0S8E7</accession>
<dbReference type="Ensembl" id="ENSCAFT00040020065.1">
    <property type="protein sequence ID" value="ENSCAFP00040017405.1"/>
    <property type="gene ID" value="ENSCAFG00040010771.1"/>
</dbReference>
<evidence type="ECO:0000256" key="1">
    <source>
        <dbReference type="SAM" id="MobiDB-lite"/>
    </source>
</evidence>
<proteinExistence type="predicted"/>
<dbReference type="PANTHER" id="PTHR31702:SF2">
    <property type="entry name" value="TESTIS-EXPRESSED PROTEIN 33"/>
    <property type="match status" value="1"/>
</dbReference>
<feature type="compositionally biased region" description="Basic and acidic residues" evidence="1">
    <location>
        <begin position="83"/>
        <end position="95"/>
    </location>
</feature>
<reference evidence="2" key="2">
    <citation type="submission" date="2025-08" db="UniProtKB">
        <authorList>
            <consortium name="Ensembl"/>
        </authorList>
    </citation>
    <scope>IDENTIFICATION</scope>
</reference>
<protein>
    <submittedName>
        <fullName evidence="2">Ciliary microtubule inner protein 4</fullName>
    </submittedName>
</protein>
<name>A0A8C0S8E7_CANLF</name>
<evidence type="ECO:0000313" key="2">
    <source>
        <dbReference type="Ensembl" id="ENSCAFP00040017405.1"/>
    </source>
</evidence>
<dbReference type="AlphaFoldDB" id="A0A8C0S8E7"/>
<dbReference type="InterPro" id="IPR029234">
    <property type="entry name" value="CIMIP4"/>
</dbReference>
<sequence>MLARLVPFCQAVKKDTVLLAGRHIVTRIGGLTKGLLGNPRGALVAADGREGLSLELPVREQELMELGHRAGTTTLTRAHGRANKKDGQQDTDPWRTARSPLDTSKFKYQAPVSPQHSLCRGGSPLRQAHVKEVQTPPPSANSRDCLSPGMDPQHGSLKKGGYRPSSRESRASPQEGAQPDQGLKGGPNTGVQGQRSSVIPDNIRHKFGSSMVDQLVSEDQARRAIGEVFEGQKRANSWPSRIQSPMEITSIFSDYYDLGYNMRSNLFQGAPQETKSLMKASYTPEVIEKSVRDIEHWHGRKTDDLGMFEGWGAGGGCSPTWVGHVGPKVQRETRATGGGLGWAWKRHGSPLGPGHPRCPLGDLGWLFPCPL</sequence>
<dbReference type="Pfam" id="PF15400">
    <property type="entry name" value="TEX33"/>
    <property type="match status" value="1"/>
</dbReference>
<organism evidence="2 3">
    <name type="scientific">Canis lupus familiaris</name>
    <name type="common">Dog</name>
    <name type="synonym">Canis familiaris</name>
    <dbReference type="NCBI Taxonomy" id="9615"/>
    <lineage>
        <taxon>Eukaryota</taxon>
        <taxon>Metazoa</taxon>
        <taxon>Chordata</taxon>
        <taxon>Craniata</taxon>
        <taxon>Vertebrata</taxon>
        <taxon>Euteleostomi</taxon>
        <taxon>Mammalia</taxon>
        <taxon>Eutheria</taxon>
        <taxon>Laurasiatheria</taxon>
        <taxon>Carnivora</taxon>
        <taxon>Caniformia</taxon>
        <taxon>Canidae</taxon>
        <taxon>Canis</taxon>
    </lineage>
</organism>
<reference evidence="2" key="1">
    <citation type="submission" date="2018-10" db="EMBL/GenBank/DDBJ databases">
        <title>De novo assembly of a Great Dane genome.</title>
        <authorList>
            <person name="Kidd J.M."/>
            <person name="Pendleton A.L."/>
            <person name="Shen F."/>
            <person name="Emery S."/>
        </authorList>
    </citation>
    <scope>NUCLEOTIDE SEQUENCE [LARGE SCALE GENOMIC DNA]</scope>
    <source>
        <strain evidence="2">Great Dane</strain>
    </source>
</reference>
<dbReference type="PANTHER" id="PTHR31702">
    <property type="entry name" value="TESTIS-EXPRESSED PROTEIN 33"/>
    <property type="match status" value="1"/>
</dbReference>
<feature type="region of interest" description="Disordered" evidence="1">
    <location>
        <begin position="70"/>
        <end position="104"/>
    </location>
</feature>
<evidence type="ECO:0000313" key="3">
    <source>
        <dbReference type="Proteomes" id="UP000694542"/>
    </source>
</evidence>